<feature type="domain" description="J" evidence="2">
    <location>
        <begin position="59"/>
        <end position="121"/>
    </location>
</feature>
<dbReference type="EMBL" id="CAMAPE010000029">
    <property type="protein sequence ID" value="CAH9092654.1"/>
    <property type="molecule type" value="Genomic_DNA"/>
</dbReference>
<evidence type="ECO:0000259" key="2">
    <source>
        <dbReference type="PROSITE" id="PS50076"/>
    </source>
</evidence>
<keyword evidence="4" id="KW-1185">Reference proteome</keyword>
<evidence type="ECO:0000313" key="4">
    <source>
        <dbReference type="Proteomes" id="UP001152484"/>
    </source>
</evidence>
<dbReference type="Gene3D" id="1.10.287.110">
    <property type="entry name" value="DnaJ domain"/>
    <property type="match status" value="1"/>
</dbReference>
<dbReference type="PANTHER" id="PTHR44303:SF2">
    <property type="entry name" value="DNAJ HOMOLOG SUBFAMILY C MEMBER 16"/>
    <property type="match status" value="1"/>
</dbReference>
<dbReference type="SUPFAM" id="SSF52833">
    <property type="entry name" value="Thioredoxin-like"/>
    <property type="match status" value="2"/>
</dbReference>
<dbReference type="PROSITE" id="PS50076">
    <property type="entry name" value="DNAJ_2"/>
    <property type="match status" value="1"/>
</dbReference>
<dbReference type="OrthoDB" id="767702at2759"/>
<name>A0A9P0ZB33_CUSEU</name>
<feature type="compositionally biased region" description="Basic and acidic residues" evidence="1">
    <location>
        <begin position="717"/>
        <end position="727"/>
    </location>
</feature>
<dbReference type="Proteomes" id="UP001152484">
    <property type="component" value="Unassembled WGS sequence"/>
</dbReference>
<proteinExistence type="predicted"/>
<dbReference type="InterPro" id="IPR036869">
    <property type="entry name" value="J_dom_sf"/>
</dbReference>
<evidence type="ECO:0000256" key="1">
    <source>
        <dbReference type="SAM" id="MobiDB-lite"/>
    </source>
</evidence>
<organism evidence="3 4">
    <name type="scientific">Cuscuta europaea</name>
    <name type="common">European dodder</name>
    <dbReference type="NCBI Taxonomy" id="41803"/>
    <lineage>
        <taxon>Eukaryota</taxon>
        <taxon>Viridiplantae</taxon>
        <taxon>Streptophyta</taxon>
        <taxon>Embryophyta</taxon>
        <taxon>Tracheophyta</taxon>
        <taxon>Spermatophyta</taxon>
        <taxon>Magnoliopsida</taxon>
        <taxon>eudicotyledons</taxon>
        <taxon>Gunneridae</taxon>
        <taxon>Pentapetalae</taxon>
        <taxon>asterids</taxon>
        <taxon>lamiids</taxon>
        <taxon>Solanales</taxon>
        <taxon>Convolvulaceae</taxon>
        <taxon>Cuscuteae</taxon>
        <taxon>Cuscuta</taxon>
        <taxon>Cuscuta subgen. Cuscuta</taxon>
    </lineage>
</organism>
<dbReference type="InterPro" id="IPR052448">
    <property type="entry name" value="DnaJ_C16_autophagy_reg"/>
</dbReference>
<protein>
    <recommendedName>
        <fullName evidence="2">J domain-containing protein</fullName>
    </recommendedName>
</protein>
<dbReference type="InterPro" id="IPR036249">
    <property type="entry name" value="Thioredoxin-like_sf"/>
</dbReference>
<gene>
    <name evidence="3" type="ORF">CEURO_LOCUS12037</name>
</gene>
<dbReference type="Pfam" id="PF00226">
    <property type="entry name" value="DnaJ"/>
    <property type="match status" value="1"/>
</dbReference>
<dbReference type="CDD" id="cd06257">
    <property type="entry name" value="DnaJ"/>
    <property type="match status" value="1"/>
</dbReference>
<accession>A0A9P0ZB33</accession>
<evidence type="ECO:0000313" key="3">
    <source>
        <dbReference type="EMBL" id="CAH9092654.1"/>
    </source>
</evidence>
<feature type="compositionally biased region" description="Basic and acidic residues" evidence="1">
    <location>
        <begin position="667"/>
        <end position="679"/>
    </location>
</feature>
<comment type="caution">
    <text evidence="3">The sequence shown here is derived from an EMBL/GenBank/DDBJ whole genome shotgun (WGS) entry which is preliminary data.</text>
</comment>
<dbReference type="SUPFAM" id="SSF46565">
    <property type="entry name" value="Chaperone J-domain"/>
    <property type="match status" value="1"/>
</dbReference>
<dbReference type="PANTHER" id="PTHR44303">
    <property type="entry name" value="DNAJ HOMOLOG SUBFAMILY C MEMBER 16"/>
    <property type="match status" value="1"/>
</dbReference>
<feature type="compositionally biased region" description="Polar residues" evidence="1">
    <location>
        <begin position="652"/>
        <end position="665"/>
    </location>
</feature>
<reference evidence="3" key="1">
    <citation type="submission" date="2022-07" db="EMBL/GenBank/DDBJ databases">
        <authorList>
            <person name="Macas J."/>
            <person name="Novak P."/>
            <person name="Neumann P."/>
        </authorList>
    </citation>
    <scope>NUCLEOTIDE SEQUENCE</scope>
</reference>
<dbReference type="AlphaFoldDB" id="A0A9P0ZB33"/>
<feature type="region of interest" description="Disordered" evidence="1">
    <location>
        <begin position="652"/>
        <end position="727"/>
    </location>
</feature>
<dbReference type="InterPro" id="IPR001623">
    <property type="entry name" value="DnaJ_domain"/>
</dbReference>
<sequence length="727" mass="82302">MPGKIPAMPLQPCSRVQPAKASPTFSAVETLKTYWLPLTLFAASLYFQLLVLPHFFPPSHYDVLGIKRFSSTEEVTKAYEKITSQWSSSTDAGSTNDFIKVQYAFELLTNQIWKRDYDIFGIDEQHDVIDKAKVQYNGTSISEIRLPLIEPVSFELADCDYGLVNSDSFVSVHESNKAFLVQMLSFGSGQCQQFLHKWKRIVELLDGVANTGMVELGDAQLATYLAEKRSSGQPFFRYGVPALVAFPPGCKSLKCLHRYDGQLSVDAVTDWIATDILRLARIPYYLKESMAQKFLAKSKPHKVKVIFFSKTGERASPFIRQAAKSYSAFADFAFVFWQERESSLWLNMFGVESAPALVFLKETGVRPIVYHGYINSSMFLDIMEKNKHQVLPQLRSVTSMELGCDARGFSRAGNDTKVWYCVVLAGRQSQELNEMRETMRRVQGTLSNGEWNTVDQDSFSAIAELALKEKRLTFTWLDGEQQKRYCFFYVNSESSYETCGPRYDITDVSKLFIVRYSRNSTDEKNDDTPKNSYEALFAADTDPASQLVATYSGPLKIPEIIQWISEIIKNGDSNDLPSFKTKTPELVPEEADSIWSTGSQTIIAPTKGIKPKIKGFVNKVHDYLGDPRIGPILLLGALLSFGHIWLRKNQPSHVRQTNDSSQPPNGTRKEKPKGKDRLNLRKGQLRNQLIPPSLTDIDPKDAQQMEFSNSDTEEPCEEKSREKRRVD</sequence>